<gene>
    <name evidence="4" type="ORF">DM860_016239</name>
</gene>
<reference evidence="4 5" key="1">
    <citation type="submission" date="2018-06" db="EMBL/GenBank/DDBJ databases">
        <title>The Genome of Cuscuta australis (Dodder) Provides Insight into the Evolution of Plant Parasitism.</title>
        <authorList>
            <person name="Liu H."/>
        </authorList>
    </citation>
    <scope>NUCLEOTIDE SEQUENCE [LARGE SCALE GENOMIC DNA]</scope>
    <source>
        <strain evidence="5">cv. Yunnan</strain>
        <tissue evidence="4">Vines</tissue>
    </source>
</reference>
<feature type="compositionally biased region" description="Polar residues" evidence="3">
    <location>
        <begin position="172"/>
        <end position="182"/>
    </location>
</feature>
<organism evidence="4 5">
    <name type="scientific">Cuscuta australis</name>
    <dbReference type="NCBI Taxonomy" id="267555"/>
    <lineage>
        <taxon>Eukaryota</taxon>
        <taxon>Viridiplantae</taxon>
        <taxon>Streptophyta</taxon>
        <taxon>Embryophyta</taxon>
        <taxon>Tracheophyta</taxon>
        <taxon>Spermatophyta</taxon>
        <taxon>Magnoliopsida</taxon>
        <taxon>eudicotyledons</taxon>
        <taxon>Gunneridae</taxon>
        <taxon>Pentapetalae</taxon>
        <taxon>asterids</taxon>
        <taxon>lamiids</taxon>
        <taxon>Solanales</taxon>
        <taxon>Convolvulaceae</taxon>
        <taxon>Cuscuteae</taxon>
        <taxon>Cuscuta</taxon>
        <taxon>Cuscuta subgen. Grammica</taxon>
        <taxon>Cuscuta sect. Cleistogrammica</taxon>
    </lineage>
</organism>
<accession>A0A328E4U2</accession>
<dbReference type="EMBL" id="NQVE01000028">
    <property type="protein sequence ID" value="RAL53004.1"/>
    <property type="molecule type" value="Genomic_DNA"/>
</dbReference>
<feature type="region of interest" description="Disordered" evidence="3">
    <location>
        <begin position="112"/>
        <end position="182"/>
    </location>
</feature>
<comment type="caution">
    <text evidence="4">The sequence shown here is derived from an EMBL/GenBank/DDBJ whole genome shotgun (WGS) entry which is preliminary data.</text>
</comment>
<keyword evidence="5" id="KW-1185">Reference proteome</keyword>
<evidence type="ECO:0000256" key="1">
    <source>
        <dbReference type="ARBA" id="ARBA00004123"/>
    </source>
</evidence>
<sequence>MDGDENCHVQDSSDSCDVLCSDDLFSSGSDLFGEEEDEEDEENSSPPLPDMSALLQELPFKKGLSKHYNGKSQSFSSLSNVRSLEDLAKPENPLNKKLKSCRSYGGLFLEASKKSHGSSSSSSKLGIMKKSSSASRNGGFCSSLGSRKNGSFFIGNKPSHPPPPPHRSASSTNFANQTPLLA</sequence>
<dbReference type="GO" id="GO:0006950">
    <property type="term" value="P:response to stress"/>
    <property type="evidence" value="ECO:0007669"/>
    <property type="project" value="UniProtKB-ARBA"/>
</dbReference>
<protein>
    <recommendedName>
        <fullName evidence="6">Oxidative stress 3</fullName>
    </recommendedName>
</protein>
<dbReference type="AlphaFoldDB" id="A0A328E4U2"/>
<dbReference type="Proteomes" id="UP000249390">
    <property type="component" value="Unassembled WGS sequence"/>
</dbReference>
<evidence type="ECO:0000313" key="4">
    <source>
        <dbReference type="EMBL" id="RAL53004.1"/>
    </source>
</evidence>
<keyword evidence="2" id="KW-0539">Nucleus</keyword>
<evidence type="ECO:0000256" key="3">
    <source>
        <dbReference type="SAM" id="MobiDB-lite"/>
    </source>
</evidence>
<evidence type="ECO:0000313" key="5">
    <source>
        <dbReference type="Proteomes" id="UP000249390"/>
    </source>
</evidence>
<dbReference type="InterPro" id="IPR051992">
    <property type="entry name" value="OxStress_Response_Reg"/>
</dbReference>
<dbReference type="PANTHER" id="PTHR33172:SF29">
    <property type="entry name" value="OS06G0559400 PROTEIN"/>
    <property type="match status" value="1"/>
</dbReference>
<feature type="region of interest" description="Disordered" evidence="3">
    <location>
        <begin position="27"/>
        <end position="53"/>
    </location>
</feature>
<feature type="compositionally biased region" description="Low complexity" evidence="3">
    <location>
        <begin position="117"/>
        <end position="133"/>
    </location>
</feature>
<evidence type="ECO:0000256" key="2">
    <source>
        <dbReference type="ARBA" id="ARBA00023242"/>
    </source>
</evidence>
<evidence type="ECO:0008006" key="6">
    <source>
        <dbReference type="Google" id="ProtNLM"/>
    </source>
</evidence>
<proteinExistence type="predicted"/>
<comment type="subcellular location">
    <subcellularLocation>
        <location evidence="1">Nucleus</location>
    </subcellularLocation>
</comment>
<feature type="compositionally biased region" description="Acidic residues" evidence="3">
    <location>
        <begin position="32"/>
        <end position="43"/>
    </location>
</feature>
<dbReference type="GO" id="GO:0005634">
    <property type="term" value="C:nucleus"/>
    <property type="evidence" value="ECO:0007669"/>
    <property type="project" value="UniProtKB-SubCell"/>
</dbReference>
<dbReference type="PANTHER" id="PTHR33172">
    <property type="entry name" value="OS08G0516900 PROTEIN"/>
    <property type="match status" value="1"/>
</dbReference>
<name>A0A328E4U2_9ASTE</name>